<comment type="caution">
    <text evidence="1">The sequence shown here is derived from an EMBL/GenBank/DDBJ whole genome shotgun (WGS) entry which is preliminary data.</text>
</comment>
<dbReference type="EMBL" id="JAAALK010000287">
    <property type="protein sequence ID" value="KAG8057682.1"/>
    <property type="molecule type" value="Genomic_DNA"/>
</dbReference>
<dbReference type="AlphaFoldDB" id="A0A8J5S3U8"/>
<sequence>MRTYIYKLGNYSVLAAYVIHVLFQGNQIKNRRYIWIGLMQIEQGRHNRKEYSNNLQALSSPTPAICSSQKEKKI</sequence>
<keyword evidence="2" id="KW-1185">Reference proteome</keyword>
<reference evidence="1" key="2">
    <citation type="submission" date="2021-02" db="EMBL/GenBank/DDBJ databases">
        <authorList>
            <person name="Kimball J.A."/>
            <person name="Haas M.W."/>
            <person name="Macchietto M."/>
            <person name="Kono T."/>
            <person name="Duquette J."/>
            <person name="Shao M."/>
        </authorList>
    </citation>
    <scope>NUCLEOTIDE SEQUENCE</scope>
    <source>
        <tissue evidence="1">Fresh leaf tissue</tissue>
    </source>
</reference>
<evidence type="ECO:0000313" key="2">
    <source>
        <dbReference type="Proteomes" id="UP000729402"/>
    </source>
</evidence>
<name>A0A8J5S3U8_ZIZPA</name>
<reference evidence="1" key="1">
    <citation type="journal article" date="2021" name="bioRxiv">
        <title>Whole Genome Assembly and Annotation of Northern Wild Rice, Zizania palustris L., Supports a Whole Genome Duplication in the Zizania Genus.</title>
        <authorList>
            <person name="Haas M."/>
            <person name="Kono T."/>
            <person name="Macchietto M."/>
            <person name="Millas R."/>
            <person name="McGilp L."/>
            <person name="Shao M."/>
            <person name="Duquette J."/>
            <person name="Hirsch C.N."/>
            <person name="Kimball J."/>
        </authorList>
    </citation>
    <scope>NUCLEOTIDE SEQUENCE</scope>
    <source>
        <tissue evidence="1">Fresh leaf tissue</tissue>
    </source>
</reference>
<organism evidence="1 2">
    <name type="scientific">Zizania palustris</name>
    <name type="common">Northern wild rice</name>
    <dbReference type="NCBI Taxonomy" id="103762"/>
    <lineage>
        <taxon>Eukaryota</taxon>
        <taxon>Viridiplantae</taxon>
        <taxon>Streptophyta</taxon>
        <taxon>Embryophyta</taxon>
        <taxon>Tracheophyta</taxon>
        <taxon>Spermatophyta</taxon>
        <taxon>Magnoliopsida</taxon>
        <taxon>Liliopsida</taxon>
        <taxon>Poales</taxon>
        <taxon>Poaceae</taxon>
        <taxon>BOP clade</taxon>
        <taxon>Oryzoideae</taxon>
        <taxon>Oryzeae</taxon>
        <taxon>Zizaniinae</taxon>
        <taxon>Zizania</taxon>
    </lineage>
</organism>
<proteinExistence type="predicted"/>
<gene>
    <name evidence="1" type="ORF">GUJ93_ZPchr0002g23778</name>
</gene>
<accession>A0A8J5S3U8</accession>
<protein>
    <submittedName>
        <fullName evidence="1">Uncharacterized protein</fullName>
    </submittedName>
</protein>
<evidence type="ECO:0000313" key="1">
    <source>
        <dbReference type="EMBL" id="KAG8057682.1"/>
    </source>
</evidence>
<dbReference type="Proteomes" id="UP000729402">
    <property type="component" value="Unassembled WGS sequence"/>
</dbReference>